<feature type="transmembrane region" description="Helical" evidence="1">
    <location>
        <begin position="51"/>
        <end position="78"/>
    </location>
</feature>
<evidence type="ECO:0000313" key="3">
    <source>
        <dbReference type="Proteomes" id="UP001202674"/>
    </source>
</evidence>
<protein>
    <submittedName>
        <fullName evidence="2">Uncharacterized protein</fullName>
    </submittedName>
</protein>
<name>A0AAE3FU44_9EURY</name>
<organism evidence="2 3">
    <name type="scientific">Natranaeroarchaeum aerophilus</name>
    <dbReference type="NCBI Taxonomy" id="2917711"/>
    <lineage>
        <taxon>Archaea</taxon>
        <taxon>Methanobacteriati</taxon>
        <taxon>Methanobacteriota</taxon>
        <taxon>Stenosarchaea group</taxon>
        <taxon>Halobacteria</taxon>
        <taxon>Halobacteriales</taxon>
        <taxon>Natronoarchaeaceae</taxon>
        <taxon>Natranaeroarchaeum</taxon>
    </lineage>
</organism>
<keyword evidence="1" id="KW-0472">Membrane</keyword>
<dbReference type="Proteomes" id="UP001202674">
    <property type="component" value="Unassembled WGS sequence"/>
</dbReference>
<gene>
    <name evidence="2" type="ORF">AArcSt11_16010</name>
</gene>
<accession>A0AAE3FU44</accession>
<keyword evidence="1" id="KW-0812">Transmembrane</keyword>
<dbReference type="AlphaFoldDB" id="A0AAE3FU44"/>
<reference evidence="2 3" key="1">
    <citation type="journal article" date="2022" name="Syst. Appl. Microbiol.">
        <title>Natronocalculus amylovorans gen. nov., sp. nov., and Natranaeroarchaeum aerophilus sp. nov., dominant culturable amylolytic natronoarchaea from hypersaline soda lakes in southwestern Siberia.</title>
        <authorList>
            <person name="Sorokin D.Y."/>
            <person name="Elcheninov A.G."/>
            <person name="Khizhniak T.V."/>
            <person name="Koenen M."/>
            <person name="Bale N.J."/>
            <person name="Damste J.S.S."/>
            <person name="Kublanov I.V."/>
        </authorList>
    </citation>
    <scope>NUCLEOTIDE SEQUENCE [LARGE SCALE GENOMIC DNA]</scope>
    <source>
        <strain evidence="2 3">AArc-St1-1</strain>
    </source>
</reference>
<proteinExistence type="predicted"/>
<evidence type="ECO:0000313" key="2">
    <source>
        <dbReference type="EMBL" id="MCL9815160.1"/>
    </source>
</evidence>
<dbReference type="RefSeq" id="WP_250598584.1">
    <property type="nucleotide sequence ID" value="NZ_JAKRVY010000014.1"/>
</dbReference>
<dbReference type="EMBL" id="JAKRVY010000014">
    <property type="protein sequence ID" value="MCL9815160.1"/>
    <property type="molecule type" value="Genomic_DNA"/>
</dbReference>
<keyword evidence="1" id="KW-1133">Transmembrane helix</keyword>
<evidence type="ECO:0000256" key="1">
    <source>
        <dbReference type="SAM" id="Phobius"/>
    </source>
</evidence>
<comment type="caution">
    <text evidence="2">The sequence shown here is derived from an EMBL/GenBank/DDBJ whole genome shotgun (WGS) entry which is preliminary data.</text>
</comment>
<keyword evidence="3" id="KW-1185">Reference proteome</keyword>
<sequence>MRRWWPRSIVAGAVLLCASIAIASANSDVSPIETAIEATNVTIAARALADQIVIIAVGGLLLGAGVGVVAAAGLTYWYKNRQIQGRLQ</sequence>